<keyword evidence="3" id="KW-1185">Reference proteome</keyword>
<sequence length="419" mass="46558">MDSTVMSELGMTIQSILPGEDPERATTYGQCAETYPFMHIIREYDPKTETVFGLSIDGSLRSMTKHWRQEWVNQAKRTLCGHCMSLIRHFNWDPKNFNLTDEQIKHADNRRPVEKQPRLKRANEDPKESEKIKRPRTPSLEPVPIQEIIMKKEAIGLAPPRSEEQEEEWIAPHHRPCPSFNMPSQSSYSHVEPGILHYPSGIVFGPTSESTSETEPQVPKVHPQGLTSDQVAQQMAELAERMGVSPRPVIPFPASPGYQDDQPPADPSEISQRPPVPVVRLPGTLKYQEGQPPADPAEFMETSPVPVVRLPGTLKYQEGQPPADPAEFMESSQDIAVRLPGSTSEQETQRTGEEHLVEDDGEQAVQSQSDGRRKGKGRNEEGRGKEVGDSSGAQGKSGRSGEKKEKKNKKKGGGGRGGR</sequence>
<name>A0A9W9P5S3_PENCI</name>
<feature type="region of interest" description="Disordered" evidence="1">
    <location>
        <begin position="103"/>
        <end position="138"/>
    </location>
</feature>
<reference evidence="2" key="2">
    <citation type="journal article" date="2023" name="IMA Fungus">
        <title>Comparative genomic study of the Penicillium genus elucidates a diverse pangenome and 15 lateral gene transfer events.</title>
        <authorList>
            <person name="Petersen C."/>
            <person name="Sorensen T."/>
            <person name="Nielsen M.R."/>
            <person name="Sondergaard T.E."/>
            <person name="Sorensen J.L."/>
            <person name="Fitzpatrick D.A."/>
            <person name="Frisvad J.C."/>
            <person name="Nielsen K.L."/>
        </authorList>
    </citation>
    <scope>NUCLEOTIDE SEQUENCE</scope>
    <source>
        <strain evidence="2">IBT 23319</strain>
    </source>
</reference>
<protein>
    <submittedName>
        <fullName evidence="2">Uncharacterized protein</fullName>
    </submittedName>
</protein>
<feature type="compositionally biased region" description="Basic residues" evidence="1">
    <location>
        <begin position="406"/>
        <end position="419"/>
    </location>
</feature>
<comment type="caution">
    <text evidence="2">The sequence shown here is derived from an EMBL/GenBank/DDBJ whole genome shotgun (WGS) entry which is preliminary data.</text>
</comment>
<feature type="compositionally biased region" description="Basic and acidic residues" evidence="1">
    <location>
        <begin position="377"/>
        <end position="388"/>
    </location>
</feature>
<dbReference type="AlphaFoldDB" id="A0A9W9P5S3"/>
<gene>
    <name evidence="2" type="ORF">N7469_003750</name>
</gene>
<proteinExistence type="predicted"/>
<feature type="region of interest" description="Disordered" evidence="1">
    <location>
        <begin position="244"/>
        <end position="419"/>
    </location>
</feature>
<feature type="region of interest" description="Disordered" evidence="1">
    <location>
        <begin position="207"/>
        <end position="227"/>
    </location>
</feature>
<accession>A0A9W9P5S3</accession>
<evidence type="ECO:0000313" key="3">
    <source>
        <dbReference type="Proteomes" id="UP001147733"/>
    </source>
</evidence>
<dbReference type="OrthoDB" id="5350472at2759"/>
<reference evidence="2" key="1">
    <citation type="submission" date="2022-11" db="EMBL/GenBank/DDBJ databases">
        <authorList>
            <person name="Petersen C."/>
        </authorList>
    </citation>
    <scope>NUCLEOTIDE SEQUENCE</scope>
    <source>
        <strain evidence="2">IBT 23319</strain>
    </source>
</reference>
<feature type="compositionally biased region" description="Basic and acidic residues" evidence="1">
    <location>
        <begin position="103"/>
        <end position="132"/>
    </location>
</feature>
<dbReference type="RefSeq" id="XP_056502082.1">
    <property type="nucleotide sequence ID" value="XM_056642670.1"/>
</dbReference>
<dbReference type="GeneID" id="81381837"/>
<organism evidence="2 3">
    <name type="scientific">Penicillium citrinum</name>
    <dbReference type="NCBI Taxonomy" id="5077"/>
    <lineage>
        <taxon>Eukaryota</taxon>
        <taxon>Fungi</taxon>
        <taxon>Dikarya</taxon>
        <taxon>Ascomycota</taxon>
        <taxon>Pezizomycotina</taxon>
        <taxon>Eurotiomycetes</taxon>
        <taxon>Eurotiomycetidae</taxon>
        <taxon>Eurotiales</taxon>
        <taxon>Aspergillaceae</taxon>
        <taxon>Penicillium</taxon>
    </lineage>
</organism>
<dbReference type="Proteomes" id="UP001147733">
    <property type="component" value="Unassembled WGS sequence"/>
</dbReference>
<evidence type="ECO:0000256" key="1">
    <source>
        <dbReference type="SAM" id="MobiDB-lite"/>
    </source>
</evidence>
<evidence type="ECO:0000313" key="2">
    <source>
        <dbReference type="EMBL" id="KAJ5234582.1"/>
    </source>
</evidence>
<dbReference type="EMBL" id="JAPQKT010000003">
    <property type="protein sequence ID" value="KAJ5234582.1"/>
    <property type="molecule type" value="Genomic_DNA"/>
</dbReference>